<reference evidence="10 11" key="1">
    <citation type="journal article" date="2016" name="Nat. Commun.">
        <title>Thousands of microbial genomes shed light on interconnected biogeochemical processes in an aquifer system.</title>
        <authorList>
            <person name="Anantharaman K."/>
            <person name="Brown C.T."/>
            <person name="Hug L.A."/>
            <person name="Sharon I."/>
            <person name="Castelle C.J."/>
            <person name="Probst A.J."/>
            <person name="Thomas B.C."/>
            <person name="Singh A."/>
            <person name="Wilkins M.J."/>
            <person name="Karaoz U."/>
            <person name="Brodie E.L."/>
            <person name="Williams K.H."/>
            <person name="Hubbard S.S."/>
            <person name="Banfield J.F."/>
        </authorList>
    </citation>
    <scope>NUCLEOTIDE SEQUENCE [LARGE SCALE GENOMIC DNA]</scope>
</reference>
<dbReference type="GO" id="GO:0006261">
    <property type="term" value="P:DNA-templated DNA replication"/>
    <property type="evidence" value="ECO:0007669"/>
    <property type="project" value="TreeGrafter"/>
</dbReference>
<comment type="catalytic activity">
    <reaction evidence="7 8">
        <text>DNA(n) + a 2'-deoxyribonucleoside 5'-triphosphate = DNA(n+1) + diphosphate</text>
        <dbReference type="Rhea" id="RHEA:22508"/>
        <dbReference type="Rhea" id="RHEA-COMP:17339"/>
        <dbReference type="Rhea" id="RHEA-COMP:17340"/>
        <dbReference type="ChEBI" id="CHEBI:33019"/>
        <dbReference type="ChEBI" id="CHEBI:61560"/>
        <dbReference type="ChEBI" id="CHEBI:173112"/>
        <dbReference type="EC" id="2.7.7.7"/>
    </reaction>
</comment>
<evidence type="ECO:0000256" key="2">
    <source>
        <dbReference type="ARBA" id="ARBA00022723"/>
    </source>
</evidence>
<dbReference type="InterPro" id="IPR027417">
    <property type="entry name" value="P-loop_NTPase"/>
</dbReference>
<dbReference type="PANTHER" id="PTHR11669">
    <property type="entry name" value="REPLICATION FACTOR C / DNA POLYMERASE III GAMMA-TAU SUBUNIT"/>
    <property type="match status" value="1"/>
</dbReference>
<evidence type="ECO:0000256" key="4">
    <source>
        <dbReference type="ARBA" id="ARBA00022833"/>
    </source>
</evidence>
<dbReference type="NCBIfam" id="TIGR02397">
    <property type="entry name" value="dnaX_nterm"/>
    <property type="match status" value="1"/>
</dbReference>
<keyword evidence="4" id="KW-0862">Zinc</keyword>
<dbReference type="Gene3D" id="1.20.272.10">
    <property type="match status" value="1"/>
</dbReference>
<comment type="caution">
    <text evidence="10">The sequence shown here is derived from an EMBL/GenBank/DDBJ whole genome shotgun (WGS) entry which is preliminary data.</text>
</comment>
<dbReference type="InterPro" id="IPR012763">
    <property type="entry name" value="DNA_pol_III_sug/sutau_N"/>
</dbReference>
<dbReference type="GO" id="GO:0003887">
    <property type="term" value="F:DNA-directed DNA polymerase activity"/>
    <property type="evidence" value="ECO:0007669"/>
    <property type="project" value="UniProtKB-KW"/>
</dbReference>
<evidence type="ECO:0000256" key="1">
    <source>
        <dbReference type="ARBA" id="ARBA00006360"/>
    </source>
</evidence>
<dbReference type="Pfam" id="PF22608">
    <property type="entry name" value="DNAX_ATPase_lid"/>
    <property type="match status" value="1"/>
</dbReference>
<sequence length="350" mass="38649">MLHKNAPQTVLYRTHRPKSFKDVRGQDHVVGVLEAAIKNGRISHAYLFAGGRGTGKTTFARILAGLLKVSDKDLYEIDAASRTGVDDIRELREGVYVAPFDSPYKCYIIDEAHMLSKQAWNAFLKTLEEPPAHVVFILATTELDKVPDTIQSRCQVFRFKQPSREVLADVVSDVAKKEKYTLERSAAELVALLAEGSFRDALSILEKALSVSKDKKISVAEIERASGAPKGEIVRELVEGLASRDAKCALSAVHKAVLEHTDPRVLAKLLIHRMRVVLLLRFAPDLAAELSKEMTEADKALARDVAKNPGVTSDTLKLLLEAYSTMAYAAVPHLPLELAIIDICKDEKNK</sequence>
<keyword evidence="6 8" id="KW-0239">DNA-directed DNA polymerase</keyword>
<dbReference type="GO" id="GO:0009360">
    <property type="term" value="C:DNA polymerase III complex"/>
    <property type="evidence" value="ECO:0007669"/>
    <property type="project" value="InterPro"/>
</dbReference>
<gene>
    <name evidence="8" type="primary">dnaX</name>
    <name evidence="10" type="ORF">A3A34_00790</name>
</gene>
<dbReference type="InterPro" id="IPR050238">
    <property type="entry name" value="DNA_Rep/Repair_Clamp_Loader"/>
</dbReference>
<keyword evidence="5 8" id="KW-0067">ATP-binding</keyword>
<dbReference type="InterPro" id="IPR045085">
    <property type="entry name" value="HLD_clamp_pol_III_gamma_tau"/>
</dbReference>
<dbReference type="STRING" id="1798507.A3A34_00790"/>
<evidence type="ECO:0000256" key="8">
    <source>
        <dbReference type="RuleBase" id="RU364063"/>
    </source>
</evidence>
<dbReference type="GO" id="GO:0003677">
    <property type="term" value="F:DNA binding"/>
    <property type="evidence" value="ECO:0007669"/>
    <property type="project" value="InterPro"/>
</dbReference>
<dbReference type="GO" id="GO:0046872">
    <property type="term" value="F:metal ion binding"/>
    <property type="evidence" value="ECO:0007669"/>
    <property type="project" value="UniProtKB-KW"/>
</dbReference>
<keyword evidence="2" id="KW-0479">Metal-binding</keyword>
<evidence type="ECO:0000313" key="10">
    <source>
        <dbReference type="EMBL" id="OGG76108.1"/>
    </source>
</evidence>
<comment type="function">
    <text evidence="8">DNA polymerase III is a complex, multichain enzyme responsible for most of the replicative synthesis in bacteria. This DNA polymerase also exhibits 3' to 5' exonuclease activity.</text>
</comment>
<dbReference type="SUPFAM" id="SSF52540">
    <property type="entry name" value="P-loop containing nucleoside triphosphate hydrolases"/>
    <property type="match status" value="1"/>
</dbReference>
<comment type="subunit">
    <text evidence="8">DNA polymerase III contains a core (composed of alpha, epsilon and theta chains) that associates with a tau subunit. This core dimerizes to form the POLIII' complex. PolIII' associates with the gamma complex (composed of gamma, delta, delta', psi and chi chains) and with the beta chain to form the complete DNA polymerase III complex.</text>
</comment>
<keyword evidence="8" id="KW-0808">Transferase</keyword>
<evidence type="ECO:0000256" key="7">
    <source>
        <dbReference type="ARBA" id="ARBA00049244"/>
    </source>
</evidence>
<dbReference type="PANTHER" id="PTHR11669:SF0">
    <property type="entry name" value="PROTEIN STICHEL-LIKE 2"/>
    <property type="match status" value="1"/>
</dbReference>
<accession>A0A1F6ER41</accession>
<dbReference type="Proteomes" id="UP000178587">
    <property type="component" value="Unassembled WGS sequence"/>
</dbReference>
<dbReference type="GO" id="GO:0005524">
    <property type="term" value="F:ATP binding"/>
    <property type="evidence" value="ECO:0007669"/>
    <property type="project" value="UniProtKB-KW"/>
</dbReference>
<dbReference type="AlphaFoldDB" id="A0A1F6ER41"/>
<evidence type="ECO:0000259" key="9">
    <source>
        <dbReference type="SMART" id="SM00382"/>
    </source>
</evidence>
<dbReference type="Gene3D" id="3.40.50.300">
    <property type="entry name" value="P-loop containing nucleotide triphosphate hydrolases"/>
    <property type="match status" value="1"/>
</dbReference>
<evidence type="ECO:0000313" key="11">
    <source>
        <dbReference type="Proteomes" id="UP000178587"/>
    </source>
</evidence>
<evidence type="ECO:0000256" key="6">
    <source>
        <dbReference type="ARBA" id="ARBA00022932"/>
    </source>
</evidence>
<dbReference type="EC" id="2.7.7.7" evidence="8"/>
<organism evidence="10 11">
    <name type="scientific">Candidatus Kaiserbacteria bacterium RIFCSPLOWO2_01_FULL_50_24</name>
    <dbReference type="NCBI Taxonomy" id="1798507"/>
    <lineage>
        <taxon>Bacteria</taxon>
        <taxon>Candidatus Kaiseribacteriota</taxon>
    </lineage>
</organism>
<keyword evidence="8" id="KW-0548">Nucleotidyltransferase</keyword>
<protein>
    <recommendedName>
        <fullName evidence="8">DNA polymerase III subunit gamma/tau</fullName>
        <ecNumber evidence="8">2.7.7.7</ecNumber>
    </recommendedName>
</protein>
<name>A0A1F6ER41_9BACT</name>
<feature type="domain" description="AAA+ ATPase" evidence="9">
    <location>
        <begin position="42"/>
        <end position="163"/>
    </location>
</feature>
<dbReference type="InterPro" id="IPR008921">
    <property type="entry name" value="DNA_pol3_clamp-load_cplx_C"/>
</dbReference>
<proteinExistence type="inferred from homology"/>
<dbReference type="InterPro" id="IPR003593">
    <property type="entry name" value="AAA+_ATPase"/>
</dbReference>
<dbReference type="SMART" id="SM00382">
    <property type="entry name" value="AAA"/>
    <property type="match status" value="1"/>
</dbReference>
<keyword evidence="3 8" id="KW-0547">Nucleotide-binding</keyword>
<dbReference type="Pfam" id="PF13177">
    <property type="entry name" value="DNA_pol3_delta2"/>
    <property type="match status" value="1"/>
</dbReference>
<dbReference type="SUPFAM" id="SSF48019">
    <property type="entry name" value="post-AAA+ oligomerization domain-like"/>
    <property type="match status" value="1"/>
</dbReference>
<keyword evidence="8" id="KW-0235">DNA replication</keyword>
<evidence type="ECO:0000256" key="5">
    <source>
        <dbReference type="ARBA" id="ARBA00022840"/>
    </source>
</evidence>
<dbReference type="Gene3D" id="1.10.8.60">
    <property type="match status" value="1"/>
</dbReference>
<evidence type="ECO:0000256" key="3">
    <source>
        <dbReference type="ARBA" id="ARBA00022741"/>
    </source>
</evidence>
<dbReference type="EMBL" id="MFLU01000003">
    <property type="protein sequence ID" value="OGG76108.1"/>
    <property type="molecule type" value="Genomic_DNA"/>
</dbReference>
<comment type="similarity">
    <text evidence="1 8">Belongs to the DnaX/STICHEL family.</text>
</comment>
<dbReference type="CDD" id="cd00009">
    <property type="entry name" value="AAA"/>
    <property type="match status" value="1"/>
</dbReference>